<keyword evidence="12 13" id="KW-0472">Membrane</keyword>
<dbReference type="InterPro" id="IPR000014">
    <property type="entry name" value="PAS"/>
</dbReference>
<keyword evidence="11" id="KW-0902">Two-component regulatory system</keyword>
<dbReference type="InterPro" id="IPR050351">
    <property type="entry name" value="BphY/WalK/GraS-like"/>
</dbReference>
<comment type="catalytic activity">
    <reaction evidence="1">
        <text>ATP + protein L-histidine = ADP + protein N-phospho-L-histidine.</text>
        <dbReference type="EC" id="2.7.13.3"/>
    </reaction>
</comment>
<dbReference type="GO" id="GO:0000155">
    <property type="term" value="F:phosphorelay sensor kinase activity"/>
    <property type="evidence" value="ECO:0007669"/>
    <property type="project" value="InterPro"/>
</dbReference>
<dbReference type="Pfam" id="PF02518">
    <property type="entry name" value="HATPase_c"/>
    <property type="match status" value="1"/>
</dbReference>
<feature type="domain" description="HAMP" evidence="16">
    <location>
        <begin position="296"/>
        <end position="348"/>
    </location>
</feature>
<dbReference type="EC" id="2.7.13.3" evidence="3"/>
<dbReference type="InterPro" id="IPR003660">
    <property type="entry name" value="HAMP_dom"/>
</dbReference>
<dbReference type="PIRSF" id="PIRSF037532">
    <property type="entry name" value="STHK_NtrY"/>
    <property type="match status" value="1"/>
</dbReference>
<dbReference type="Pfam" id="PF00672">
    <property type="entry name" value="HAMP"/>
    <property type="match status" value="1"/>
</dbReference>
<evidence type="ECO:0000256" key="11">
    <source>
        <dbReference type="ARBA" id="ARBA00023012"/>
    </source>
</evidence>
<evidence type="ECO:0000256" key="9">
    <source>
        <dbReference type="ARBA" id="ARBA00022840"/>
    </source>
</evidence>
<keyword evidence="8" id="KW-0418">Kinase</keyword>
<organism evidence="17 18">
    <name type="scientific">Desulfurispirillum indicum (strain ATCC BAA-1389 / DSM 22839 / S5)</name>
    <dbReference type="NCBI Taxonomy" id="653733"/>
    <lineage>
        <taxon>Bacteria</taxon>
        <taxon>Pseudomonadati</taxon>
        <taxon>Chrysiogenota</taxon>
        <taxon>Chrysiogenia</taxon>
        <taxon>Chrysiogenales</taxon>
        <taxon>Chrysiogenaceae</taxon>
        <taxon>Desulfurispirillum</taxon>
    </lineage>
</organism>
<feature type="domain" description="Histidine kinase" evidence="14">
    <location>
        <begin position="497"/>
        <end position="708"/>
    </location>
</feature>
<dbReference type="InterPro" id="IPR036890">
    <property type="entry name" value="HATPase_C_sf"/>
</dbReference>
<dbReference type="STRING" id="653733.Selin_1958"/>
<dbReference type="CDD" id="cd00082">
    <property type="entry name" value="HisKA"/>
    <property type="match status" value="1"/>
</dbReference>
<dbReference type="CDD" id="cd06225">
    <property type="entry name" value="HAMP"/>
    <property type="match status" value="1"/>
</dbReference>
<evidence type="ECO:0000256" key="3">
    <source>
        <dbReference type="ARBA" id="ARBA00012438"/>
    </source>
</evidence>
<dbReference type="GO" id="GO:0000156">
    <property type="term" value="F:phosphorelay response regulator activity"/>
    <property type="evidence" value="ECO:0007669"/>
    <property type="project" value="TreeGrafter"/>
</dbReference>
<dbReference type="Gene3D" id="3.30.450.20">
    <property type="entry name" value="PAS domain"/>
    <property type="match status" value="1"/>
</dbReference>
<gene>
    <name evidence="17" type="ordered locus">Selin_1958</name>
</gene>
<dbReference type="SMART" id="SM00388">
    <property type="entry name" value="HisKA"/>
    <property type="match status" value="1"/>
</dbReference>
<dbReference type="PRINTS" id="PR00344">
    <property type="entry name" value="BCTRLSENSOR"/>
</dbReference>
<dbReference type="SMART" id="SM00387">
    <property type="entry name" value="HATPase_c"/>
    <property type="match status" value="1"/>
</dbReference>
<protein>
    <recommendedName>
        <fullName evidence="3">histidine kinase</fullName>
        <ecNumber evidence="3">2.7.13.3</ecNumber>
    </recommendedName>
</protein>
<feature type="transmembrane region" description="Helical" evidence="13">
    <location>
        <begin position="272"/>
        <end position="295"/>
    </location>
</feature>
<dbReference type="GO" id="GO:0016020">
    <property type="term" value="C:membrane"/>
    <property type="evidence" value="ECO:0007669"/>
    <property type="project" value="UniProtKB-SubCell"/>
</dbReference>
<keyword evidence="5" id="KW-0808">Transferase</keyword>
<dbReference type="InParanoid" id="E6W2D5"/>
<comment type="subcellular location">
    <subcellularLocation>
        <location evidence="2">Membrane</location>
        <topology evidence="2">Multi-pass membrane protein</topology>
    </subcellularLocation>
</comment>
<evidence type="ECO:0000256" key="12">
    <source>
        <dbReference type="ARBA" id="ARBA00023136"/>
    </source>
</evidence>
<name>E6W2D5_DESIS</name>
<dbReference type="SUPFAM" id="SSF55785">
    <property type="entry name" value="PYP-like sensor domain (PAS domain)"/>
    <property type="match status" value="1"/>
</dbReference>
<dbReference type="Gene3D" id="6.10.340.10">
    <property type="match status" value="1"/>
</dbReference>
<dbReference type="SMART" id="SM00304">
    <property type="entry name" value="HAMP"/>
    <property type="match status" value="1"/>
</dbReference>
<evidence type="ECO:0000256" key="7">
    <source>
        <dbReference type="ARBA" id="ARBA00022741"/>
    </source>
</evidence>
<dbReference type="HOGENOM" id="CLU_019564_1_0_0"/>
<keyword evidence="10 13" id="KW-1133">Transmembrane helix</keyword>
<dbReference type="InterPro" id="IPR003594">
    <property type="entry name" value="HATPase_dom"/>
</dbReference>
<dbReference type="SMART" id="SM00091">
    <property type="entry name" value="PAS"/>
    <property type="match status" value="1"/>
</dbReference>
<dbReference type="Gene3D" id="3.30.565.10">
    <property type="entry name" value="Histidine kinase-like ATPase, C-terminal domain"/>
    <property type="match status" value="1"/>
</dbReference>
<dbReference type="PROSITE" id="PS50109">
    <property type="entry name" value="HIS_KIN"/>
    <property type="match status" value="1"/>
</dbReference>
<dbReference type="InterPro" id="IPR013767">
    <property type="entry name" value="PAS_fold"/>
</dbReference>
<dbReference type="PANTHER" id="PTHR42878">
    <property type="entry name" value="TWO-COMPONENT HISTIDINE KINASE"/>
    <property type="match status" value="1"/>
</dbReference>
<keyword evidence="9 17" id="KW-0067">ATP-binding</keyword>
<keyword evidence="6 13" id="KW-0812">Transmembrane</keyword>
<dbReference type="CDD" id="cd00130">
    <property type="entry name" value="PAS"/>
    <property type="match status" value="1"/>
</dbReference>
<evidence type="ECO:0000256" key="5">
    <source>
        <dbReference type="ARBA" id="ARBA00022679"/>
    </source>
</evidence>
<evidence type="ECO:0000256" key="8">
    <source>
        <dbReference type="ARBA" id="ARBA00022777"/>
    </source>
</evidence>
<dbReference type="RefSeq" id="WP_013506565.1">
    <property type="nucleotide sequence ID" value="NC_014836.1"/>
</dbReference>
<evidence type="ECO:0000256" key="1">
    <source>
        <dbReference type="ARBA" id="ARBA00000085"/>
    </source>
</evidence>
<dbReference type="GO" id="GO:0007234">
    <property type="term" value="P:osmosensory signaling via phosphorelay pathway"/>
    <property type="evidence" value="ECO:0007669"/>
    <property type="project" value="TreeGrafter"/>
</dbReference>
<dbReference type="eggNOG" id="COG5000">
    <property type="taxonomic scope" value="Bacteria"/>
</dbReference>
<dbReference type="SUPFAM" id="SSF55874">
    <property type="entry name" value="ATPase domain of HSP90 chaperone/DNA topoisomerase II/histidine kinase"/>
    <property type="match status" value="1"/>
</dbReference>
<dbReference type="PROSITE" id="PS50885">
    <property type="entry name" value="HAMP"/>
    <property type="match status" value="1"/>
</dbReference>
<dbReference type="SUPFAM" id="SSF47384">
    <property type="entry name" value="Homodimeric domain of signal transducing histidine kinase"/>
    <property type="match status" value="1"/>
</dbReference>
<evidence type="ECO:0000313" key="17">
    <source>
        <dbReference type="EMBL" id="ADU66685.1"/>
    </source>
</evidence>
<dbReference type="GO" id="GO:0006355">
    <property type="term" value="P:regulation of DNA-templated transcription"/>
    <property type="evidence" value="ECO:0007669"/>
    <property type="project" value="InterPro"/>
</dbReference>
<dbReference type="InterPro" id="IPR036097">
    <property type="entry name" value="HisK_dim/P_sf"/>
</dbReference>
<dbReference type="AlphaFoldDB" id="E6W2D5"/>
<dbReference type="KEGG" id="din:Selin_1958"/>
<dbReference type="PROSITE" id="PS50112">
    <property type="entry name" value="PAS"/>
    <property type="match status" value="1"/>
</dbReference>
<accession>E6W2D5</accession>
<evidence type="ECO:0000256" key="13">
    <source>
        <dbReference type="SAM" id="Phobius"/>
    </source>
</evidence>
<evidence type="ECO:0000259" key="14">
    <source>
        <dbReference type="PROSITE" id="PS50109"/>
    </source>
</evidence>
<dbReference type="Proteomes" id="UP000002572">
    <property type="component" value="Chromosome"/>
</dbReference>
<dbReference type="Pfam" id="PF00989">
    <property type="entry name" value="PAS"/>
    <property type="match status" value="1"/>
</dbReference>
<dbReference type="OrthoDB" id="9781147at2"/>
<dbReference type="InterPro" id="IPR004358">
    <property type="entry name" value="Sig_transdc_His_kin-like_C"/>
</dbReference>
<dbReference type="SUPFAM" id="SSF158472">
    <property type="entry name" value="HAMP domain-like"/>
    <property type="match status" value="1"/>
</dbReference>
<dbReference type="InterPro" id="IPR035965">
    <property type="entry name" value="PAS-like_dom_sf"/>
</dbReference>
<evidence type="ECO:0000313" key="18">
    <source>
        <dbReference type="Proteomes" id="UP000002572"/>
    </source>
</evidence>
<dbReference type="Gene3D" id="1.10.287.130">
    <property type="match status" value="1"/>
</dbReference>
<feature type="transmembrane region" description="Helical" evidence="13">
    <location>
        <begin position="39"/>
        <end position="61"/>
    </location>
</feature>
<keyword evidence="18" id="KW-1185">Reference proteome</keyword>
<evidence type="ECO:0000256" key="6">
    <source>
        <dbReference type="ARBA" id="ARBA00022692"/>
    </source>
</evidence>
<feature type="transmembrane region" description="Helical" evidence="13">
    <location>
        <begin position="81"/>
        <end position="104"/>
    </location>
</feature>
<evidence type="ECO:0000259" key="16">
    <source>
        <dbReference type="PROSITE" id="PS50885"/>
    </source>
</evidence>
<reference evidence="17 18" key="1">
    <citation type="submission" date="2010-12" db="EMBL/GenBank/DDBJ databases">
        <title>Complete sequence of Desulfurispirillum indicum S5.</title>
        <authorList>
            <consortium name="US DOE Joint Genome Institute"/>
            <person name="Lucas S."/>
            <person name="Copeland A."/>
            <person name="Lapidus A."/>
            <person name="Cheng J.-F."/>
            <person name="Goodwin L."/>
            <person name="Pitluck S."/>
            <person name="Chertkov O."/>
            <person name="Held B."/>
            <person name="Detter J.C."/>
            <person name="Han C."/>
            <person name="Tapia R."/>
            <person name="Land M."/>
            <person name="Hauser L."/>
            <person name="Kyrpides N."/>
            <person name="Ivanova N."/>
            <person name="Mikhailova N."/>
            <person name="Haggblom M."/>
            <person name="Rauschenbach I."/>
            <person name="Bini E."/>
            <person name="Woyke T."/>
        </authorList>
    </citation>
    <scope>NUCLEOTIDE SEQUENCE [LARGE SCALE GENOMIC DNA]</scope>
    <source>
        <strain evidence="18">ATCC BAA-1389 / DSM 22839 / S5</strain>
    </source>
</reference>
<sequence length="717" mass="81444">MKKRTIAFFTLTGLLLISLVVFNAFFVLGERGSTPSISFLSFLYVNFFLCLVLAFLVFRNFVKLLIERRSRYFGARFQTRLVLIFTALPLFPTVFLFFLSSGIVSTSIEKLINENVEQSLEYGISVVQMYYDRLEDEVLAKSQQVEGYVDATALEELSRLDGQFRQAIFREGLSSVVLFNWQGDMITFMGDPLAKIPNFWSQEIYPYTFTSEGASEVFAVRRLLLPGLEHPLFLLTSMRAPEELSRQGFALQETLKNYKELTIYKNPMKVGYYFALALFSMLVLFGSMWAGMFIARRITVPIQELAEATRQVAEGNMNVQINVRAEDEISVLVDSFNRMIRDLRRYKEAMESNNRELIKTNIVLEEVRRFQDVLLKSISTGVVSIDGKGEISFINDTARQMLGINKEEEIADDILQENYPLYLLLSAVDIMKTQGEPSIKGEVEIMVNEKKRNLIFESIALYTTEEKRYIGEVIVFDDMSAVVRSQKAMAWRDVAKRIAHEIRNPLTPIKLNAERLLKKYDTMDPGEFHQVLERSCGAIIDQVDTLRMLVDEFSQYARMPRASRKPESIVPIVERSIELYRNSHPAMTFKLTIHGEIPLLMLDKEQVSRVMVNLLENAVFATADNGQVDILIERRKYAVELKVCDSGGGIPEGVAEKIFSPTFSTNPKGSGLGLAIVQRIVEDHSGVISVSNEPQGGACFTIEFPISSSEQEQGLEV</sequence>
<feature type="domain" description="PAS" evidence="15">
    <location>
        <begin position="374"/>
        <end position="417"/>
    </location>
</feature>
<proteinExistence type="predicted"/>
<keyword evidence="7" id="KW-0547">Nucleotide-binding</keyword>
<dbReference type="EMBL" id="CP002432">
    <property type="protein sequence ID" value="ADU66685.1"/>
    <property type="molecule type" value="Genomic_DNA"/>
</dbReference>
<dbReference type="GO" id="GO:0005524">
    <property type="term" value="F:ATP binding"/>
    <property type="evidence" value="ECO:0007669"/>
    <property type="project" value="UniProtKB-KW"/>
</dbReference>
<dbReference type="Pfam" id="PF00512">
    <property type="entry name" value="HisKA"/>
    <property type="match status" value="1"/>
</dbReference>
<keyword evidence="4" id="KW-0597">Phosphoprotein</keyword>
<evidence type="ECO:0000256" key="10">
    <source>
        <dbReference type="ARBA" id="ARBA00022989"/>
    </source>
</evidence>
<evidence type="ECO:0000256" key="2">
    <source>
        <dbReference type="ARBA" id="ARBA00004141"/>
    </source>
</evidence>
<dbReference type="GO" id="GO:0030295">
    <property type="term" value="F:protein kinase activator activity"/>
    <property type="evidence" value="ECO:0007669"/>
    <property type="project" value="TreeGrafter"/>
</dbReference>
<dbReference type="InterPro" id="IPR017232">
    <property type="entry name" value="NtrY"/>
</dbReference>
<dbReference type="InterPro" id="IPR003661">
    <property type="entry name" value="HisK_dim/P_dom"/>
</dbReference>
<dbReference type="PANTHER" id="PTHR42878:SF7">
    <property type="entry name" value="SENSOR HISTIDINE KINASE GLRK"/>
    <property type="match status" value="1"/>
</dbReference>
<evidence type="ECO:0000256" key="4">
    <source>
        <dbReference type="ARBA" id="ARBA00022553"/>
    </source>
</evidence>
<dbReference type="InterPro" id="IPR005467">
    <property type="entry name" value="His_kinase_dom"/>
</dbReference>
<evidence type="ECO:0000259" key="15">
    <source>
        <dbReference type="PROSITE" id="PS50112"/>
    </source>
</evidence>